<dbReference type="Pfam" id="PF00528">
    <property type="entry name" value="BPD_transp_1"/>
    <property type="match status" value="1"/>
</dbReference>
<name>A0A6M8HP68_9PROT</name>
<keyword evidence="6 7" id="KW-0472">Membrane</keyword>
<evidence type="ECO:0000256" key="5">
    <source>
        <dbReference type="ARBA" id="ARBA00022989"/>
    </source>
</evidence>
<protein>
    <submittedName>
        <fullName evidence="9">ABC transporter permease</fullName>
    </submittedName>
</protein>
<dbReference type="InterPro" id="IPR035906">
    <property type="entry name" value="MetI-like_sf"/>
</dbReference>
<dbReference type="GO" id="GO:0005886">
    <property type="term" value="C:plasma membrane"/>
    <property type="evidence" value="ECO:0007669"/>
    <property type="project" value="UniProtKB-SubCell"/>
</dbReference>
<dbReference type="AlphaFoldDB" id="A0A6M8HP68"/>
<organism evidence="9 10">
    <name type="scientific">Lichenicola cladoniae</name>
    <dbReference type="NCBI Taxonomy" id="1484109"/>
    <lineage>
        <taxon>Bacteria</taxon>
        <taxon>Pseudomonadati</taxon>
        <taxon>Pseudomonadota</taxon>
        <taxon>Alphaproteobacteria</taxon>
        <taxon>Acetobacterales</taxon>
        <taxon>Acetobacteraceae</taxon>
        <taxon>Lichenicola</taxon>
    </lineage>
</organism>
<dbReference type="InterPro" id="IPR000515">
    <property type="entry name" value="MetI-like"/>
</dbReference>
<dbReference type="GO" id="GO:0055085">
    <property type="term" value="P:transmembrane transport"/>
    <property type="evidence" value="ECO:0007669"/>
    <property type="project" value="InterPro"/>
</dbReference>
<evidence type="ECO:0000313" key="10">
    <source>
        <dbReference type="Proteomes" id="UP000500767"/>
    </source>
</evidence>
<feature type="transmembrane region" description="Helical" evidence="7">
    <location>
        <begin position="231"/>
        <end position="253"/>
    </location>
</feature>
<reference evidence="9 10" key="1">
    <citation type="journal article" date="2014" name="World J. Microbiol. Biotechnol.">
        <title>Biodiversity and physiological characteristics of Antarctic and Arctic lichens-associated bacteria.</title>
        <authorList>
            <person name="Lee Y.M."/>
            <person name="Kim E.H."/>
            <person name="Lee H.K."/>
            <person name="Hong S.G."/>
        </authorList>
    </citation>
    <scope>NUCLEOTIDE SEQUENCE [LARGE SCALE GENOMIC DNA]</scope>
    <source>
        <strain evidence="9 10">PAMC 26569</strain>
    </source>
</reference>
<keyword evidence="5 7" id="KW-1133">Transmembrane helix</keyword>
<feature type="transmembrane region" description="Helical" evidence="7">
    <location>
        <begin position="172"/>
        <end position="189"/>
    </location>
</feature>
<evidence type="ECO:0000256" key="1">
    <source>
        <dbReference type="ARBA" id="ARBA00004651"/>
    </source>
</evidence>
<evidence type="ECO:0000256" key="4">
    <source>
        <dbReference type="ARBA" id="ARBA00022692"/>
    </source>
</evidence>
<feature type="transmembrane region" description="Helical" evidence="7">
    <location>
        <begin position="273"/>
        <end position="299"/>
    </location>
</feature>
<feature type="transmembrane region" description="Helical" evidence="7">
    <location>
        <begin position="99"/>
        <end position="120"/>
    </location>
</feature>
<dbReference type="Pfam" id="PF19300">
    <property type="entry name" value="BPD_transp_1_N"/>
    <property type="match status" value="1"/>
</dbReference>
<keyword evidence="10" id="KW-1185">Reference proteome</keyword>
<dbReference type="RefSeq" id="WP_171834076.1">
    <property type="nucleotide sequence ID" value="NZ_CP053708.1"/>
</dbReference>
<keyword evidence="4 7" id="KW-0812">Transmembrane</keyword>
<dbReference type="PANTHER" id="PTHR43163">
    <property type="entry name" value="DIPEPTIDE TRANSPORT SYSTEM PERMEASE PROTEIN DPPB-RELATED"/>
    <property type="match status" value="1"/>
</dbReference>
<evidence type="ECO:0000256" key="3">
    <source>
        <dbReference type="ARBA" id="ARBA00022475"/>
    </source>
</evidence>
<sequence length="308" mass="33150">MLRVLMRRLFLLPPLLLAVSLLIFAAVHAMPGDPARLMAGPQATTQAVDAMRTRLGLDQPLPVQYLACLAHAVHGDFGLSLASKLPVSREIADHLPPTLALATFSELLAVALGIPLGMLAGIGRGKLFDRAVVFLSAIGASVANFWLALMLMEVFAVRLHWLPLLGAGDWRHYVLPAIVLAVLPAALILRMTRAGMIEVLAQDYIRTAHAKGLSRRAVYLRHALRNVLSPIVTVVALNLGSLIGGAVITETVFDWPGLGRLLVDAVRMRDYPIIQAMTLLAVLAVVLANLAGELAILLLNPQLREARA</sequence>
<comment type="similarity">
    <text evidence="7">Belongs to the binding-protein-dependent transport system permease family.</text>
</comment>
<evidence type="ECO:0000259" key="8">
    <source>
        <dbReference type="PROSITE" id="PS50928"/>
    </source>
</evidence>
<evidence type="ECO:0000256" key="6">
    <source>
        <dbReference type="ARBA" id="ARBA00023136"/>
    </source>
</evidence>
<evidence type="ECO:0000313" key="9">
    <source>
        <dbReference type="EMBL" id="QKE90243.1"/>
    </source>
</evidence>
<feature type="domain" description="ABC transmembrane type-1" evidence="8">
    <location>
        <begin position="95"/>
        <end position="292"/>
    </location>
</feature>
<feature type="transmembrane region" description="Helical" evidence="7">
    <location>
        <begin position="132"/>
        <end position="152"/>
    </location>
</feature>
<dbReference type="SUPFAM" id="SSF161098">
    <property type="entry name" value="MetI-like"/>
    <property type="match status" value="1"/>
</dbReference>
<dbReference type="InterPro" id="IPR045621">
    <property type="entry name" value="BPD_transp_1_N"/>
</dbReference>
<comment type="subcellular location">
    <subcellularLocation>
        <location evidence="1 7">Cell membrane</location>
        <topology evidence="1 7">Multi-pass membrane protein</topology>
    </subcellularLocation>
</comment>
<accession>A0A6M8HP68</accession>
<dbReference type="Proteomes" id="UP000500767">
    <property type="component" value="Chromosome"/>
</dbReference>
<proteinExistence type="inferred from homology"/>
<gene>
    <name evidence="9" type="ORF">HN018_09485</name>
</gene>
<dbReference type="CDD" id="cd06261">
    <property type="entry name" value="TM_PBP2"/>
    <property type="match status" value="1"/>
</dbReference>
<keyword evidence="2 7" id="KW-0813">Transport</keyword>
<evidence type="ECO:0000256" key="7">
    <source>
        <dbReference type="RuleBase" id="RU363032"/>
    </source>
</evidence>
<dbReference type="EMBL" id="CP053708">
    <property type="protein sequence ID" value="QKE90243.1"/>
    <property type="molecule type" value="Genomic_DNA"/>
</dbReference>
<keyword evidence="3" id="KW-1003">Cell membrane</keyword>
<dbReference type="PROSITE" id="PS50928">
    <property type="entry name" value="ABC_TM1"/>
    <property type="match status" value="1"/>
</dbReference>
<evidence type="ECO:0000256" key="2">
    <source>
        <dbReference type="ARBA" id="ARBA00022448"/>
    </source>
</evidence>
<dbReference type="Gene3D" id="1.10.3720.10">
    <property type="entry name" value="MetI-like"/>
    <property type="match status" value="1"/>
</dbReference>
<dbReference type="KEGG" id="lck:HN018_09485"/>
<dbReference type="PANTHER" id="PTHR43163:SF6">
    <property type="entry name" value="DIPEPTIDE TRANSPORT SYSTEM PERMEASE PROTEIN DPPB-RELATED"/>
    <property type="match status" value="1"/>
</dbReference>